<feature type="compositionally biased region" description="Basic and acidic residues" evidence="1">
    <location>
        <begin position="887"/>
        <end position="896"/>
    </location>
</feature>
<dbReference type="Gene3D" id="3.40.190.10">
    <property type="entry name" value="Periplasmic binding protein-like II"/>
    <property type="match status" value="2"/>
</dbReference>
<keyword evidence="2" id="KW-1133">Transmembrane helix</keyword>
<gene>
    <name evidence="3" type="ORF">QE152_g14434</name>
</gene>
<keyword evidence="2" id="KW-0812">Transmembrane</keyword>
<evidence type="ECO:0000256" key="2">
    <source>
        <dbReference type="SAM" id="Phobius"/>
    </source>
</evidence>
<organism evidence="3 4">
    <name type="scientific">Popillia japonica</name>
    <name type="common">Japanese beetle</name>
    <dbReference type="NCBI Taxonomy" id="7064"/>
    <lineage>
        <taxon>Eukaryota</taxon>
        <taxon>Metazoa</taxon>
        <taxon>Ecdysozoa</taxon>
        <taxon>Arthropoda</taxon>
        <taxon>Hexapoda</taxon>
        <taxon>Insecta</taxon>
        <taxon>Pterygota</taxon>
        <taxon>Neoptera</taxon>
        <taxon>Endopterygota</taxon>
        <taxon>Coleoptera</taxon>
        <taxon>Polyphaga</taxon>
        <taxon>Scarabaeiformia</taxon>
        <taxon>Scarabaeidae</taxon>
        <taxon>Rutelinae</taxon>
        <taxon>Popillia</taxon>
    </lineage>
</organism>
<evidence type="ECO:0000256" key="1">
    <source>
        <dbReference type="SAM" id="MobiDB-lite"/>
    </source>
</evidence>
<evidence type="ECO:0000313" key="4">
    <source>
        <dbReference type="Proteomes" id="UP001458880"/>
    </source>
</evidence>
<dbReference type="Pfam" id="PF01391">
    <property type="entry name" value="Collagen"/>
    <property type="match status" value="5"/>
</dbReference>
<feature type="compositionally biased region" description="Acidic residues" evidence="1">
    <location>
        <begin position="1301"/>
        <end position="1319"/>
    </location>
</feature>
<dbReference type="PANTHER" id="PTHR37456">
    <property type="entry name" value="SI:CH211-266K2.1"/>
    <property type="match status" value="1"/>
</dbReference>
<accession>A0AAW1L724</accession>
<keyword evidence="4" id="KW-1185">Reference proteome</keyword>
<dbReference type="InterPro" id="IPR008160">
    <property type="entry name" value="Collagen"/>
</dbReference>
<keyword evidence="3" id="KW-0176">Collagen</keyword>
<dbReference type="Proteomes" id="UP001458880">
    <property type="component" value="Unassembled WGS sequence"/>
</dbReference>
<dbReference type="GO" id="GO:0005581">
    <property type="term" value="C:collagen trimer"/>
    <property type="evidence" value="ECO:0007669"/>
    <property type="project" value="UniProtKB-KW"/>
</dbReference>
<feature type="compositionally biased region" description="Basic and acidic residues" evidence="1">
    <location>
        <begin position="1093"/>
        <end position="1104"/>
    </location>
</feature>
<keyword evidence="2" id="KW-0472">Membrane</keyword>
<feature type="compositionally biased region" description="Pro residues" evidence="1">
    <location>
        <begin position="1128"/>
        <end position="1144"/>
    </location>
</feature>
<feature type="transmembrane region" description="Helical" evidence="2">
    <location>
        <begin position="139"/>
        <end position="165"/>
    </location>
</feature>
<comment type="caution">
    <text evidence="3">The sequence shown here is derived from an EMBL/GenBank/DDBJ whole genome shotgun (WGS) entry which is preliminary data.</text>
</comment>
<feature type="region of interest" description="Disordered" evidence="1">
    <location>
        <begin position="807"/>
        <end position="1319"/>
    </location>
</feature>
<feature type="compositionally biased region" description="Low complexity" evidence="1">
    <location>
        <begin position="1116"/>
        <end position="1127"/>
    </location>
</feature>
<name>A0AAW1L724_POPJA</name>
<reference evidence="3 4" key="1">
    <citation type="journal article" date="2024" name="BMC Genomics">
        <title>De novo assembly and annotation of Popillia japonica's genome with initial clues to its potential as an invasive pest.</title>
        <authorList>
            <person name="Cucini C."/>
            <person name="Boschi S."/>
            <person name="Funari R."/>
            <person name="Cardaioli E."/>
            <person name="Iannotti N."/>
            <person name="Marturano G."/>
            <person name="Paoli F."/>
            <person name="Bruttini M."/>
            <person name="Carapelli A."/>
            <person name="Frati F."/>
            <person name="Nardi F."/>
        </authorList>
    </citation>
    <scope>NUCLEOTIDE SEQUENCE [LARGE SCALE GENOMIC DNA]</scope>
    <source>
        <strain evidence="3">DMR45628</strain>
    </source>
</reference>
<dbReference type="EMBL" id="JASPKY010000145">
    <property type="protein sequence ID" value="KAK9730562.1"/>
    <property type="molecule type" value="Genomic_DNA"/>
</dbReference>
<dbReference type="SUPFAM" id="SSF53850">
    <property type="entry name" value="Periplasmic binding protein-like II"/>
    <property type="match status" value="2"/>
</dbReference>
<dbReference type="InterPro" id="IPR050938">
    <property type="entry name" value="Collagen_Structural_Proteins"/>
</dbReference>
<feature type="compositionally biased region" description="Basic and acidic residues" evidence="1">
    <location>
        <begin position="1147"/>
        <end position="1165"/>
    </location>
</feature>
<feature type="compositionally biased region" description="Low complexity" evidence="1">
    <location>
        <begin position="1170"/>
        <end position="1179"/>
    </location>
</feature>
<evidence type="ECO:0000313" key="3">
    <source>
        <dbReference type="EMBL" id="KAK9730562.1"/>
    </source>
</evidence>
<proteinExistence type="predicted"/>
<feature type="compositionally biased region" description="Pro residues" evidence="1">
    <location>
        <begin position="1077"/>
        <end position="1089"/>
    </location>
</feature>
<feature type="compositionally biased region" description="Basic and acidic residues" evidence="1">
    <location>
        <begin position="984"/>
        <end position="994"/>
    </location>
</feature>
<dbReference type="PANTHER" id="PTHR37456:SF6">
    <property type="entry name" value="COLLAGEN ALPHA-1(XXIII) CHAIN-LIKE ISOFORM X2"/>
    <property type="match status" value="1"/>
</dbReference>
<sequence length="1341" mass="144127">MNLFPKLQNFKGYPIRTSVFARVPTSIKYKKPPWYVTEDLSIVKNYGGFDGLTLVNMAHYLNFTPLIRETVNGYGWKESNGTYVGSLGEVIYGRVDMAANSRFYEHFESENVDITSFITKVRLCFIAPKSNRIPQWMQMFMCFSYITWTVIFLTMLLLSLTWFLIQQCEFDLKKCTSQKKPNLCVTVYSVLFLVYDNFPSSLPGRILLSGGLCMHIILTAIFQGNLATSFSIISFFPDINTLNDLLNSDLMISTNLDILDNATSPILKALRQKKTNFIYSSSLDRAAYYKDVCAVERKMDAELLLKTEYVDKDGLPLLHIVDECPVSKPLIYLVAKESPFLPAFNTILQRFAETGLIDKWYTDFIKMHLIEDRYKREKYVTDTTTIYSPVKFTDVEAAFYLLIFGNIVSLLAFAGEFVVHSCLIENVVKHQILQLLISTPCSCRKKEVFTFDPLNYINGSWGSIKRFTINYLSENPKKMLVNLHNLNGYRIRVSIFQRVPTAVKNASYLTYIQENLTISNGYGSLDGLALKNLATYLNFTPVIFEATNSDFGEKLQNGTFSGSLGDIIYKKADIAGNARFIKDYKTSDIEFTTIVNNDHLCLIVPKSKRVPSWTNIFHSFSTGIFQGSLATSFSITSYYADINTIQQFIDSDLYVSTSLVDMFDISLKKYRMLRQKLVIPTTPHSSLTRAAYRRDVAAIERKTDADFLLQTKFLGSDGFPLLHVVDECPISYPLSYMVSKGFPFLQKFNLLLNKFIEAGLLSKWYKDFINDIIMKKKYELNLISPAHPVPLKIGDVLTAFYILGPPGPEGHPGHDGRQGIPGEPGPAGERGEPGPLGPIGPPGMDGMTGPKGDKGSHGNMGVQGYPGLPGHMGLPGIPGRNGSKGNIGDKGDKGERGLTTTLTGDQFPTGIIEGPPGPPGPPGEKGDPGPVGPPGLPGEKGTRGRRGKRGLDAEVLGRGPPGLPGAKGDAGERGPKGLPGAKGDAGERGPKGERGVYGFPGPKGDIGPAGPTGEPGVIGESGHAGPPGPKGDTGPAGPTGEPGLIGESGHAGPPGLPGVVGPKGEKGEYGDIGPPGLMGPPGLPGPPGYPGQKGEKGEKGESKYKKLRRRQGDGTGEIITGGEVVMGPPGPPGPVGPAGIPGPPGIKGDRGLDGFKGEPGEKGTKGDAGPMGLPGPMGLRGESGRSGDYGKPGPMGPPGLDGMKGAQGEPGSKGERGDPGLPGTDGIPGQEGPKGDKGSKGEAGPLGKRGRKGDKGDKGDQGVPGLDAPCPLGADGLPLPGCGWRPQKEISFPSTLSPPEFDVEDPIDEGNEGDYEDGEDDYIEEYPEHANSALPVSASAI</sequence>
<feature type="transmembrane region" description="Helical" evidence="2">
    <location>
        <begin position="397"/>
        <end position="419"/>
    </location>
</feature>
<protein>
    <submittedName>
        <fullName evidence="3">Collagen triple helix repeat (20 copies)</fullName>
    </submittedName>
</protein>